<dbReference type="Proteomes" id="UP000245790">
    <property type="component" value="Unassembled WGS sequence"/>
</dbReference>
<dbReference type="AlphaFoldDB" id="A0A316FSS6"/>
<dbReference type="EMBL" id="QGGU01000005">
    <property type="protein sequence ID" value="PWK51811.1"/>
    <property type="molecule type" value="Genomic_DNA"/>
</dbReference>
<evidence type="ECO:0008006" key="4">
    <source>
        <dbReference type="Google" id="ProtNLM"/>
    </source>
</evidence>
<reference evidence="2 3" key="1">
    <citation type="submission" date="2018-05" db="EMBL/GenBank/DDBJ databases">
        <title>Genomic Encyclopedia of Type Strains, Phase IV (KMG-IV): sequencing the most valuable type-strain genomes for metagenomic binning, comparative biology and taxonomic classification.</title>
        <authorList>
            <person name="Goeker M."/>
        </authorList>
    </citation>
    <scope>NUCLEOTIDE SEQUENCE [LARGE SCALE GENOMIC DNA]</scope>
    <source>
        <strain evidence="2 3">DSM 25350</strain>
    </source>
</reference>
<evidence type="ECO:0000256" key="1">
    <source>
        <dbReference type="SAM" id="SignalP"/>
    </source>
</evidence>
<gene>
    <name evidence="2" type="ORF">C8D97_105126</name>
</gene>
<feature type="chain" id="PRO_5016277347" description="Lipoprotein" evidence="1">
    <location>
        <begin position="28"/>
        <end position="174"/>
    </location>
</feature>
<keyword evidence="3" id="KW-1185">Reference proteome</keyword>
<proteinExistence type="predicted"/>
<feature type="signal peptide" evidence="1">
    <location>
        <begin position="1"/>
        <end position="27"/>
    </location>
</feature>
<evidence type="ECO:0000313" key="3">
    <source>
        <dbReference type="Proteomes" id="UP000245790"/>
    </source>
</evidence>
<name>A0A316FSS6_9GAMM</name>
<accession>A0A316FSS6</accession>
<comment type="caution">
    <text evidence="2">The sequence shown here is derived from an EMBL/GenBank/DDBJ whole genome shotgun (WGS) entry which is preliminary data.</text>
</comment>
<protein>
    <recommendedName>
        <fullName evidence="4">Lipoprotein</fullName>
    </recommendedName>
</protein>
<sequence length="174" mass="19714">MKRGIMENKFTGLICFLLVSCSSNIIADVNLSVELNGRLNINSKEFTLENRHAALLKKFTVKKSPIIGDASGNEVKTGYYLNNNPQFTVEVSENKIYRINVYTPDIPVNFREEIIKVSHKISNIVNDKCSFLKGEETGWFIDCGLPSKVILYTDCKETVTEQCVVNRILLNNYP</sequence>
<dbReference type="PROSITE" id="PS51257">
    <property type="entry name" value="PROKAR_LIPOPROTEIN"/>
    <property type="match status" value="1"/>
</dbReference>
<organism evidence="2 3">
    <name type="scientific">Pleionea mediterranea</name>
    <dbReference type="NCBI Taxonomy" id="523701"/>
    <lineage>
        <taxon>Bacteria</taxon>
        <taxon>Pseudomonadati</taxon>
        <taxon>Pseudomonadota</taxon>
        <taxon>Gammaproteobacteria</taxon>
        <taxon>Oceanospirillales</taxon>
        <taxon>Pleioneaceae</taxon>
        <taxon>Pleionea</taxon>
    </lineage>
</organism>
<evidence type="ECO:0000313" key="2">
    <source>
        <dbReference type="EMBL" id="PWK51811.1"/>
    </source>
</evidence>
<dbReference type="RefSeq" id="WP_146196118.1">
    <property type="nucleotide sequence ID" value="NZ_QGGU01000005.1"/>
</dbReference>
<keyword evidence="1" id="KW-0732">Signal</keyword>